<keyword evidence="3" id="KW-0804">Transcription</keyword>
<dbReference type="PROSITE" id="PS50949">
    <property type="entry name" value="HTH_GNTR"/>
    <property type="match status" value="1"/>
</dbReference>
<keyword evidence="2" id="KW-0238">DNA-binding</keyword>
<keyword evidence="1" id="KW-0805">Transcription regulation</keyword>
<dbReference type="PANTHER" id="PTHR43537">
    <property type="entry name" value="TRANSCRIPTIONAL REGULATOR, GNTR FAMILY"/>
    <property type="match status" value="1"/>
</dbReference>
<dbReference type="Gene3D" id="1.20.120.530">
    <property type="entry name" value="GntR ligand-binding domain-like"/>
    <property type="match status" value="1"/>
</dbReference>
<dbReference type="GO" id="GO:0003677">
    <property type="term" value="F:DNA binding"/>
    <property type="evidence" value="ECO:0007669"/>
    <property type="project" value="UniProtKB-KW"/>
</dbReference>
<dbReference type="SUPFAM" id="SSF48008">
    <property type="entry name" value="GntR ligand-binding domain-like"/>
    <property type="match status" value="1"/>
</dbReference>
<dbReference type="PANTHER" id="PTHR43537:SF49">
    <property type="entry name" value="TRANSCRIPTIONAL REGULATORY PROTEIN"/>
    <property type="match status" value="1"/>
</dbReference>
<sequence>MAGLTLKEKAYERLRNLILNGSIPPGENLTERHLVELLEMSRTPIRAALERLEAEGWVTYSPNKGLSVKELSLQRVIDFFDYRMALEGYVISKLASRTFSDEEKSWFENNLAEQAKYMETNDFQEFTRRDSDFHRKLIEIYGNYEIKQTFENLQDKLFQIALNVLRKDNKRIQRSYEDHKNIYELIKQGNAEDAYKLAIQHLEFGKQILIL</sequence>
<reference evidence="5 6" key="1">
    <citation type="submission" date="2019-02" db="EMBL/GenBank/DDBJ databases">
        <title>Paenibacillus sp. nov., isolated from surface-sterilized tissue of Thalictrum simplex L.</title>
        <authorList>
            <person name="Tuo L."/>
        </authorList>
    </citation>
    <scope>NUCLEOTIDE SEQUENCE [LARGE SCALE GENOMIC DNA]</scope>
    <source>
        <strain evidence="5 6">N2SHLJ1</strain>
    </source>
</reference>
<proteinExistence type="predicted"/>
<dbReference type="InterPro" id="IPR011711">
    <property type="entry name" value="GntR_C"/>
</dbReference>
<dbReference type="Pfam" id="PF07729">
    <property type="entry name" value="FCD"/>
    <property type="match status" value="1"/>
</dbReference>
<dbReference type="InterPro" id="IPR036390">
    <property type="entry name" value="WH_DNA-bd_sf"/>
</dbReference>
<dbReference type="Gene3D" id="1.10.10.10">
    <property type="entry name" value="Winged helix-like DNA-binding domain superfamily/Winged helix DNA-binding domain"/>
    <property type="match status" value="1"/>
</dbReference>
<evidence type="ECO:0000259" key="4">
    <source>
        <dbReference type="PROSITE" id="PS50949"/>
    </source>
</evidence>
<keyword evidence="6" id="KW-1185">Reference proteome</keyword>
<dbReference type="Proteomes" id="UP000293142">
    <property type="component" value="Unassembled WGS sequence"/>
</dbReference>
<dbReference type="OrthoDB" id="368257at2"/>
<feature type="domain" description="HTH gntR-type" evidence="4">
    <location>
        <begin position="4"/>
        <end position="71"/>
    </location>
</feature>
<dbReference type="RefSeq" id="WP_131014999.1">
    <property type="nucleotide sequence ID" value="NZ_SIRE01000013.1"/>
</dbReference>
<dbReference type="AlphaFoldDB" id="A0A4V2J400"/>
<dbReference type="InterPro" id="IPR008920">
    <property type="entry name" value="TF_FadR/GntR_C"/>
</dbReference>
<dbReference type="SUPFAM" id="SSF46785">
    <property type="entry name" value="Winged helix' DNA-binding domain"/>
    <property type="match status" value="1"/>
</dbReference>
<accession>A0A4V2J400</accession>
<evidence type="ECO:0000256" key="3">
    <source>
        <dbReference type="ARBA" id="ARBA00023163"/>
    </source>
</evidence>
<evidence type="ECO:0000313" key="5">
    <source>
        <dbReference type="EMBL" id="TBL76525.1"/>
    </source>
</evidence>
<dbReference type="Pfam" id="PF00392">
    <property type="entry name" value="GntR"/>
    <property type="match status" value="1"/>
</dbReference>
<organism evidence="5 6">
    <name type="scientific">Paenibacillus thalictri</name>
    <dbReference type="NCBI Taxonomy" id="2527873"/>
    <lineage>
        <taxon>Bacteria</taxon>
        <taxon>Bacillati</taxon>
        <taxon>Bacillota</taxon>
        <taxon>Bacilli</taxon>
        <taxon>Bacillales</taxon>
        <taxon>Paenibacillaceae</taxon>
        <taxon>Paenibacillus</taxon>
    </lineage>
</organism>
<evidence type="ECO:0000256" key="2">
    <source>
        <dbReference type="ARBA" id="ARBA00023125"/>
    </source>
</evidence>
<protein>
    <submittedName>
        <fullName evidence="5">GntR family transcriptional regulator</fullName>
    </submittedName>
</protein>
<gene>
    <name evidence="5" type="ORF">EYB31_19025</name>
</gene>
<evidence type="ECO:0000313" key="6">
    <source>
        <dbReference type="Proteomes" id="UP000293142"/>
    </source>
</evidence>
<dbReference type="SMART" id="SM00895">
    <property type="entry name" value="FCD"/>
    <property type="match status" value="1"/>
</dbReference>
<dbReference type="SMART" id="SM00345">
    <property type="entry name" value="HTH_GNTR"/>
    <property type="match status" value="1"/>
</dbReference>
<dbReference type="EMBL" id="SIRE01000013">
    <property type="protein sequence ID" value="TBL76525.1"/>
    <property type="molecule type" value="Genomic_DNA"/>
</dbReference>
<dbReference type="CDD" id="cd07377">
    <property type="entry name" value="WHTH_GntR"/>
    <property type="match status" value="1"/>
</dbReference>
<comment type="caution">
    <text evidence="5">The sequence shown here is derived from an EMBL/GenBank/DDBJ whole genome shotgun (WGS) entry which is preliminary data.</text>
</comment>
<name>A0A4V2J400_9BACL</name>
<evidence type="ECO:0000256" key="1">
    <source>
        <dbReference type="ARBA" id="ARBA00023015"/>
    </source>
</evidence>
<dbReference type="InterPro" id="IPR036388">
    <property type="entry name" value="WH-like_DNA-bd_sf"/>
</dbReference>
<dbReference type="GO" id="GO:0003700">
    <property type="term" value="F:DNA-binding transcription factor activity"/>
    <property type="evidence" value="ECO:0007669"/>
    <property type="project" value="InterPro"/>
</dbReference>
<dbReference type="InterPro" id="IPR000524">
    <property type="entry name" value="Tscrpt_reg_HTH_GntR"/>
</dbReference>